<dbReference type="InterPro" id="IPR027417">
    <property type="entry name" value="P-loop_NTPase"/>
</dbReference>
<dbReference type="InterPro" id="IPR003593">
    <property type="entry name" value="AAA+_ATPase"/>
</dbReference>
<dbReference type="FunFam" id="3.40.50.300:FF:000425">
    <property type="entry name" value="Probable ABC transporter, ATP-binding subunit"/>
    <property type="match status" value="1"/>
</dbReference>
<dbReference type="SUPFAM" id="SSF50331">
    <property type="entry name" value="MOP-like"/>
    <property type="match status" value="1"/>
</dbReference>
<feature type="domain" description="ABC transporter" evidence="4">
    <location>
        <begin position="23"/>
        <end position="255"/>
    </location>
</feature>
<evidence type="ECO:0000256" key="1">
    <source>
        <dbReference type="ARBA" id="ARBA00022448"/>
    </source>
</evidence>
<evidence type="ECO:0000259" key="4">
    <source>
        <dbReference type="PROSITE" id="PS50893"/>
    </source>
</evidence>
<keyword evidence="2" id="KW-0547">Nucleotide-binding</keyword>
<dbReference type="GO" id="GO:0015697">
    <property type="term" value="P:quaternary ammonium group transport"/>
    <property type="evidence" value="ECO:0007669"/>
    <property type="project" value="UniProtKB-ARBA"/>
</dbReference>
<dbReference type="GO" id="GO:0016887">
    <property type="term" value="F:ATP hydrolysis activity"/>
    <property type="evidence" value="ECO:0007669"/>
    <property type="project" value="InterPro"/>
</dbReference>
<reference evidence="5" key="1">
    <citation type="submission" date="2024-03" db="EMBL/GenBank/DDBJ databases">
        <title>Deinococcus weizhi sp. nov., isolated from human skin.</title>
        <authorList>
            <person name="Wei Z."/>
            <person name="Tian F."/>
            <person name="Yang C."/>
            <person name="Xin L.T."/>
            <person name="Wen Z.J."/>
            <person name="Lan K.C."/>
            <person name="Yu L."/>
            <person name="Zhe W."/>
            <person name="Dan F.D."/>
            <person name="Jun W."/>
            <person name="Rui Z."/>
            <person name="Yong X.J."/>
            <person name="Ting Y."/>
            <person name="Wei X."/>
            <person name="Xu Z.G."/>
            <person name="Xin Z."/>
            <person name="Dong F.G."/>
            <person name="Ni X.M."/>
            <person name="Zheng M.G."/>
            <person name="Chun Y."/>
            <person name="Qian W.X."/>
        </authorList>
    </citation>
    <scope>NUCLEOTIDE SEQUENCE</scope>
    <source>
        <strain evidence="5">VB142</strain>
    </source>
</reference>
<dbReference type="InterPro" id="IPR050093">
    <property type="entry name" value="ABC_SmlMolc_Importer"/>
</dbReference>
<dbReference type="EMBL" id="CP149782">
    <property type="protein sequence ID" value="WYF43303.1"/>
    <property type="molecule type" value="Genomic_DNA"/>
</dbReference>
<dbReference type="GO" id="GO:0043190">
    <property type="term" value="C:ATP-binding cassette (ABC) transporter complex"/>
    <property type="evidence" value="ECO:0007669"/>
    <property type="project" value="InterPro"/>
</dbReference>
<dbReference type="GO" id="GO:0005524">
    <property type="term" value="F:ATP binding"/>
    <property type="evidence" value="ECO:0007669"/>
    <property type="project" value="UniProtKB-KW"/>
</dbReference>
<dbReference type="RefSeq" id="WP_339093857.1">
    <property type="nucleotide sequence ID" value="NZ_CP149782.1"/>
</dbReference>
<dbReference type="InterPro" id="IPR008995">
    <property type="entry name" value="Mo/tungstate-bd_C_term_dom"/>
</dbReference>
<proteinExistence type="predicted"/>
<dbReference type="PROSITE" id="PS00211">
    <property type="entry name" value="ABC_TRANSPORTER_1"/>
    <property type="match status" value="1"/>
</dbReference>
<protein>
    <submittedName>
        <fullName evidence="5">ABC transporter ATP-binding protein</fullName>
    </submittedName>
</protein>
<keyword evidence="3 5" id="KW-0067">ATP-binding</keyword>
<dbReference type="InterPro" id="IPR013611">
    <property type="entry name" value="Transp-assoc_OB_typ2"/>
</dbReference>
<organism evidence="5">
    <name type="scientific">Deinococcus sp. VB142</name>
    <dbReference type="NCBI Taxonomy" id="3112952"/>
    <lineage>
        <taxon>Bacteria</taxon>
        <taxon>Thermotogati</taxon>
        <taxon>Deinococcota</taxon>
        <taxon>Deinococci</taxon>
        <taxon>Deinococcales</taxon>
        <taxon>Deinococcaceae</taxon>
        <taxon>Deinococcus</taxon>
    </lineage>
</organism>
<dbReference type="Pfam" id="PF00005">
    <property type="entry name" value="ABC_tran"/>
    <property type="match status" value="1"/>
</dbReference>
<dbReference type="SMART" id="SM00382">
    <property type="entry name" value="AAA"/>
    <property type="match status" value="1"/>
</dbReference>
<dbReference type="InterPro" id="IPR003439">
    <property type="entry name" value="ABC_transporter-like_ATP-bd"/>
</dbReference>
<gene>
    <name evidence="5" type="ORF">WDJ50_07630</name>
</gene>
<dbReference type="SUPFAM" id="SSF52540">
    <property type="entry name" value="P-loop containing nucleoside triphosphate hydrolases"/>
    <property type="match status" value="1"/>
</dbReference>
<keyword evidence="1" id="KW-0813">Transport</keyword>
<sequence>MTQPTLNQPTSNQTPASLAPCPLVLSGLTKRFGPGLSPVVDDLHLSLQAGELLTLLGPSGCGKTTTLRLIAGLETPDSGSIVIAGREVTQPLMPPEGRGVGLVFQDYALFPHLSVLGNVLFGLRHLPRAERLARAQETLALVGLTVFEKRMPHQLSGGQQQRVALARALAPRPALLLLDEPFSNLDAQLRQTTRQEIRAILRRSGMSAILVTHDQEEALAFSDRVAVMRSGRAEQFGTPEEVYARPGTVFVANFLGGSNLVSGTAQGEWAETPLGRVRLTQAAQGPVMVSLRPEQLAFDTSGTPATVISREFGGRDTRYVLRLAAGQDVVLHTLAPQTLPEGAQVFLSLRGEGHVVGQDTGRLA</sequence>
<dbReference type="PANTHER" id="PTHR42781:SF4">
    <property type="entry name" value="SPERMIDINE_PUTRESCINE IMPORT ATP-BINDING PROTEIN POTA"/>
    <property type="match status" value="1"/>
</dbReference>
<evidence type="ECO:0000256" key="3">
    <source>
        <dbReference type="ARBA" id="ARBA00022840"/>
    </source>
</evidence>
<dbReference type="PROSITE" id="PS50893">
    <property type="entry name" value="ABC_TRANSPORTER_2"/>
    <property type="match status" value="1"/>
</dbReference>
<dbReference type="InterPro" id="IPR017871">
    <property type="entry name" value="ABC_transporter-like_CS"/>
</dbReference>
<dbReference type="Pfam" id="PF08402">
    <property type="entry name" value="TOBE_2"/>
    <property type="match status" value="1"/>
</dbReference>
<dbReference type="AlphaFoldDB" id="A0AAU6PYE2"/>
<accession>A0AAU6PYE2</accession>
<dbReference type="PANTHER" id="PTHR42781">
    <property type="entry name" value="SPERMIDINE/PUTRESCINE IMPORT ATP-BINDING PROTEIN POTA"/>
    <property type="match status" value="1"/>
</dbReference>
<name>A0AAU6PYE2_9DEIO</name>
<evidence type="ECO:0000313" key="5">
    <source>
        <dbReference type="EMBL" id="WYF43303.1"/>
    </source>
</evidence>
<evidence type="ECO:0000256" key="2">
    <source>
        <dbReference type="ARBA" id="ARBA00022741"/>
    </source>
</evidence>
<dbReference type="Gene3D" id="3.40.50.300">
    <property type="entry name" value="P-loop containing nucleotide triphosphate hydrolases"/>
    <property type="match status" value="1"/>
</dbReference>
<dbReference type="GO" id="GO:0022857">
    <property type="term" value="F:transmembrane transporter activity"/>
    <property type="evidence" value="ECO:0007669"/>
    <property type="project" value="InterPro"/>
</dbReference>